<evidence type="ECO:0000313" key="5">
    <source>
        <dbReference type="Proteomes" id="UP000695007"/>
    </source>
</evidence>
<dbReference type="InterPro" id="IPR007110">
    <property type="entry name" value="Ig-like_dom"/>
</dbReference>
<dbReference type="RefSeq" id="XP_011494039.1">
    <property type="nucleotide sequence ID" value="XM_011495737.1"/>
</dbReference>
<dbReference type="InterPro" id="IPR003961">
    <property type="entry name" value="FN3_dom"/>
</dbReference>
<dbReference type="GO" id="GO:0050808">
    <property type="term" value="P:synapse organization"/>
    <property type="evidence" value="ECO:0007669"/>
    <property type="project" value="TreeGrafter"/>
</dbReference>
<protein>
    <submittedName>
        <fullName evidence="6">Muscle M-line assembly protein unc-89-like</fullName>
    </submittedName>
</protein>
<dbReference type="SUPFAM" id="SSF48726">
    <property type="entry name" value="Immunoglobulin"/>
    <property type="match status" value="3"/>
</dbReference>
<gene>
    <name evidence="6" type="primary">LOC105359216</name>
</gene>
<dbReference type="FunFam" id="2.60.40.10:FF:000032">
    <property type="entry name" value="palladin isoform X1"/>
    <property type="match status" value="1"/>
</dbReference>
<evidence type="ECO:0000256" key="2">
    <source>
        <dbReference type="ARBA" id="ARBA00023319"/>
    </source>
</evidence>
<dbReference type="Gene3D" id="2.60.40.10">
    <property type="entry name" value="Immunoglobulins"/>
    <property type="match status" value="3"/>
</dbReference>
<accession>A0AAJ6YB68</accession>
<dbReference type="GO" id="GO:0007156">
    <property type="term" value="P:homophilic cell adhesion via plasma membrane adhesion molecules"/>
    <property type="evidence" value="ECO:0007669"/>
    <property type="project" value="TreeGrafter"/>
</dbReference>
<dbReference type="InterPro" id="IPR003599">
    <property type="entry name" value="Ig_sub"/>
</dbReference>
<dbReference type="InterPro" id="IPR013098">
    <property type="entry name" value="Ig_I-set"/>
</dbReference>
<dbReference type="GO" id="GO:0008046">
    <property type="term" value="F:axon guidance receptor activity"/>
    <property type="evidence" value="ECO:0007669"/>
    <property type="project" value="TreeGrafter"/>
</dbReference>
<dbReference type="InterPro" id="IPR003598">
    <property type="entry name" value="Ig_sub2"/>
</dbReference>
<feature type="signal peptide" evidence="3">
    <location>
        <begin position="1"/>
        <end position="21"/>
    </location>
</feature>
<dbReference type="GO" id="GO:0043025">
    <property type="term" value="C:neuronal cell body"/>
    <property type="evidence" value="ECO:0007669"/>
    <property type="project" value="TreeGrafter"/>
</dbReference>
<dbReference type="SMART" id="SM00408">
    <property type="entry name" value="IGc2"/>
    <property type="match status" value="3"/>
</dbReference>
<keyword evidence="2" id="KW-0393">Immunoglobulin domain</keyword>
<feature type="domain" description="Ig-like" evidence="4">
    <location>
        <begin position="251"/>
        <end position="338"/>
    </location>
</feature>
<feature type="chain" id="PRO_5042619284" evidence="3">
    <location>
        <begin position="22"/>
        <end position="496"/>
    </location>
</feature>
<dbReference type="KEGG" id="csol:105359216"/>
<dbReference type="PROSITE" id="PS50835">
    <property type="entry name" value="IG_LIKE"/>
    <property type="match status" value="3"/>
</dbReference>
<dbReference type="CDD" id="cd00063">
    <property type="entry name" value="FN3"/>
    <property type="match status" value="1"/>
</dbReference>
<dbReference type="GO" id="GO:0030424">
    <property type="term" value="C:axon"/>
    <property type="evidence" value="ECO:0007669"/>
    <property type="project" value="TreeGrafter"/>
</dbReference>
<evidence type="ECO:0000259" key="4">
    <source>
        <dbReference type="PROSITE" id="PS50835"/>
    </source>
</evidence>
<evidence type="ECO:0000256" key="3">
    <source>
        <dbReference type="SAM" id="SignalP"/>
    </source>
</evidence>
<dbReference type="CDD" id="cd00096">
    <property type="entry name" value="Ig"/>
    <property type="match status" value="3"/>
</dbReference>
<evidence type="ECO:0000256" key="1">
    <source>
        <dbReference type="ARBA" id="ARBA00023157"/>
    </source>
</evidence>
<keyword evidence="1" id="KW-1015">Disulfide bond</keyword>
<dbReference type="InterPro" id="IPR013783">
    <property type="entry name" value="Ig-like_fold"/>
</dbReference>
<reference evidence="6" key="1">
    <citation type="submission" date="2025-08" db="UniProtKB">
        <authorList>
            <consortium name="RefSeq"/>
        </authorList>
    </citation>
    <scope>IDENTIFICATION</scope>
</reference>
<keyword evidence="3" id="KW-0732">Signal</keyword>
<dbReference type="SMART" id="SM00409">
    <property type="entry name" value="IG"/>
    <property type="match status" value="3"/>
</dbReference>
<dbReference type="Pfam" id="PF07679">
    <property type="entry name" value="I-set"/>
    <property type="match status" value="1"/>
</dbReference>
<dbReference type="Pfam" id="PF13927">
    <property type="entry name" value="Ig_3"/>
    <property type="match status" value="1"/>
</dbReference>
<dbReference type="InterPro" id="IPR050958">
    <property type="entry name" value="Cell_Adh-Cytoskel_Orgn"/>
</dbReference>
<sequence length="496" mass="55962">MNRRCIILGLWALLCATQVCCKPSDDKIDDSVYPEDDAELEDNEDAYDDSEGQGLSSAPVQLLTQSQYFQVEAGSDVYLPCNFVNADNVMINWEKGAEVLFAGDAKLSQNNRLHRLQNNTLFIHNALPEDSSDNYKCKALEKNEHKNVVHRLLVKESTSPSVRILPYEYIELEQGQDLHIGCEVLDDQRPKAIAWSREGHRLKVDKETPTAVFISIRNATRHLAGDYQCLVETGAAKPIIKHLKLRVKHIPDIEYEKVQSGGERMREVDSYYTGLGTETNITCVVHSHPPMTKLHWLKDGHKINHDSRVSKSSSHKSQHVLTIKDTTKSDLGVYQCRAWNALGNATGPPINLRDTPDQPVFQSGQVIDDSIQFQWRVISYKPIVQAEIMYRKKGEQNWQEGLDEKVVSSVGKLHVVQGRISGIPAGTYEVKLRTRNDEEHADGDKLSKWGPFSDPEKFDGEYKDAEVKSVTGSAMKPTISFMTLLFMISQLAYSYS</sequence>
<organism evidence="5 6">
    <name type="scientific">Ceratosolen solmsi marchali</name>
    <dbReference type="NCBI Taxonomy" id="326594"/>
    <lineage>
        <taxon>Eukaryota</taxon>
        <taxon>Metazoa</taxon>
        <taxon>Ecdysozoa</taxon>
        <taxon>Arthropoda</taxon>
        <taxon>Hexapoda</taxon>
        <taxon>Insecta</taxon>
        <taxon>Pterygota</taxon>
        <taxon>Neoptera</taxon>
        <taxon>Endopterygota</taxon>
        <taxon>Hymenoptera</taxon>
        <taxon>Apocrita</taxon>
        <taxon>Proctotrupomorpha</taxon>
        <taxon>Chalcidoidea</taxon>
        <taxon>Agaonidae</taxon>
        <taxon>Agaoninae</taxon>
        <taxon>Ceratosolen</taxon>
    </lineage>
</organism>
<evidence type="ECO:0000313" key="6">
    <source>
        <dbReference type="RefSeq" id="XP_011494039.1"/>
    </source>
</evidence>
<dbReference type="InterPro" id="IPR036179">
    <property type="entry name" value="Ig-like_dom_sf"/>
</dbReference>
<dbReference type="PANTHER" id="PTHR45080:SF33">
    <property type="entry name" value="IG-LIKE DOMAIN-CONTAINING PROTEIN"/>
    <property type="match status" value="1"/>
</dbReference>
<keyword evidence="5" id="KW-1185">Reference proteome</keyword>
<dbReference type="PANTHER" id="PTHR45080">
    <property type="entry name" value="CONTACTIN 5"/>
    <property type="match status" value="1"/>
</dbReference>
<name>A0AAJ6YB68_9HYME</name>
<dbReference type="GeneID" id="105359216"/>
<feature type="domain" description="Ig-like" evidence="4">
    <location>
        <begin position="59"/>
        <end position="149"/>
    </location>
</feature>
<feature type="domain" description="Ig-like" evidence="4">
    <location>
        <begin position="160"/>
        <end position="240"/>
    </location>
</feature>
<dbReference type="GO" id="GO:0005886">
    <property type="term" value="C:plasma membrane"/>
    <property type="evidence" value="ECO:0007669"/>
    <property type="project" value="TreeGrafter"/>
</dbReference>
<dbReference type="AlphaFoldDB" id="A0AAJ6YB68"/>
<proteinExistence type="predicted"/>
<dbReference type="Proteomes" id="UP000695007">
    <property type="component" value="Unplaced"/>
</dbReference>